<keyword evidence="3" id="KW-1185">Reference proteome</keyword>
<feature type="region of interest" description="Disordered" evidence="1">
    <location>
        <begin position="25"/>
        <end position="71"/>
    </location>
</feature>
<feature type="compositionally biased region" description="Basic and acidic residues" evidence="1">
    <location>
        <begin position="25"/>
        <end position="59"/>
    </location>
</feature>
<dbReference type="EMBL" id="BAABKX010000030">
    <property type="protein sequence ID" value="GAA5065386.1"/>
    <property type="molecule type" value="Genomic_DNA"/>
</dbReference>
<proteinExistence type="predicted"/>
<protein>
    <recommendedName>
        <fullName evidence="4">DUF2795 domain-containing protein</fullName>
    </recommendedName>
</protein>
<organism evidence="2 3">
    <name type="scientific">Haladaptatus pallidirubidus</name>
    <dbReference type="NCBI Taxonomy" id="1008152"/>
    <lineage>
        <taxon>Archaea</taxon>
        <taxon>Methanobacteriati</taxon>
        <taxon>Methanobacteriota</taxon>
        <taxon>Stenosarchaea group</taxon>
        <taxon>Halobacteria</taxon>
        <taxon>Halobacteriales</taxon>
        <taxon>Haladaptataceae</taxon>
        <taxon>Haladaptatus</taxon>
    </lineage>
</organism>
<dbReference type="Proteomes" id="UP001501729">
    <property type="component" value="Unassembled WGS sequence"/>
</dbReference>
<dbReference type="AlphaFoldDB" id="A0AAV3URV8"/>
<name>A0AAV3URV8_9EURY</name>
<evidence type="ECO:0000313" key="3">
    <source>
        <dbReference type="Proteomes" id="UP001501729"/>
    </source>
</evidence>
<dbReference type="Pfam" id="PF19102">
    <property type="entry name" value="DUF5789"/>
    <property type="match status" value="1"/>
</dbReference>
<reference evidence="2 3" key="1">
    <citation type="journal article" date="2019" name="Int. J. Syst. Evol. Microbiol.">
        <title>The Global Catalogue of Microorganisms (GCM) 10K type strain sequencing project: providing services to taxonomists for standard genome sequencing and annotation.</title>
        <authorList>
            <consortium name="The Broad Institute Genomics Platform"/>
            <consortium name="The Broad Institute Genome Sequencing Center for Infectious Disease"/>
            <person name="Wu L."/>
            <person name="Ma J."/>
        </authorList>
    </citation>
    <scope>NUCLEOTIDE SEQUENCE [LARGE SCALE GENOMIC DNA]</scope>
    <source>
        <strain evidence="2 3">JCM 17504</strain>
    </source>
</reference>
<gene>
    <name evidence="2" type="ORF">GCM10025751_56240</name>
</gene>
<accession>A0AAV3URV8</accession>
<sequence>MLRVVTPMSDHTLIRISLLIEAMVDDKQSRDEKADDEERRPPEREREEVRNRVEEDKPKQGNHNSQLGDLDEVLEAQNYPTATDELVEAYGDYVIQTQRGEETLEEVLASTDNQMYDSADDVRRRLLGLVHR</sequence>
<evidence type="ECO:0000256" key="1">
    <source>
        <dbReference type="SAM" id="MobiDB-lite"/>
    </source>
</evidence>
<dbReference type="InterPro" id="IPR043899">
    <property type="entry name" value="DUF5789"/>
</dbReference>
<evidence type="ECO:0000313" key="2">
    <source>
        <dbReference type="EMBL" id="GAA5065386.1"/>
    </source>
</evidence>
<comment type="caution">
    <text evidence="2">The sequence shown here is derived from an EMBL/GenBank/DDBJ whole genome shotgun (WGS) entry which is preliminary data.</text>
</comment>
<evidence type="ECO:0008006" key="4">
    <source>
        <dbReference type="Google" id="ProtNLM"/>
    </source>
</evidence>